<evidence type="ECO:0000256" key="4">
    <source>
        <dbReference type="ARBA" id="ARBA00022833"/>
    </source>
</evidence>
<dbReference type="GO" id="GO:0046872">
    <property type="term" value="F:metal ion binding"/>
    <property type="evidence" value="ECO:0007669"/>
    <property type="project" value="UniProtKB-KW"/>
</dbReference>
<dbReference type="InterPro" id="IPR051486">
    <property type="entry name" value="Hcy_S-methyltransferase"/>
</dbReference>
<dbReference type="NCBIfam" id="NF007020">
    <property type="entry name" value="PRK09485.1"/>
    <property type="match status" value="1"/>
</dbReference>
<keyword evidence="2 6" id="KW-0808">Transferase</keyword>
<evidence type="ECO:0000313" key="9">
    <source>
        <dbReference type="Proteomes" id="UP000006690"/>
    </source>
</evidence>
<sequence>MFFVVVMCNRVNRCRNWFIARRCIRSLPSWASCFACWPVWGWLSIPRSVLPCGAEFRLCCFAMALTMSRTKKHRLRRPGMSHNPVSRALQQSAPLILDGALATELEARGCDLADALWSAKVLVENPELIYQVHYDYFAAGARCAITASYQATPQGFAARGLNETQSLALIAQSVELAKRARADYLATQAEAKILLVAGSVGPYGAFLADGSEYRGDYALPENEMMAFHRPRINALLTAGVDVLACETLPSFAEAQALVALLGEFPDSRAWFSFTLRDAEHISDGTPLREVAAYLNAQPQVVALGINCIALESVTPALQQLQRLTDKPLVVYPNSGEQYDASSKTWHSAPSGCTLHDKFSEWQQAGARLIGGCCRTSPKDIAAIARHCQPQ</sequence>
<keyword evidence="1 6" id="KW-0489">Methyltransferase</keyword>
<dbReference type="EMBL" id="AP012032">
    <property type="protein sequence ID" value="BAK12339.1"/>
    <property type="molecule type" value="Genomic_DNA"/>
</dbReference>
<evidence type="ECO:0000256" key="5">
    <source>
        <dbReference type="ARBA" id="ARBA00076752"/>
    </source>
</evidence>
<dbReference type="AlphaFoldDB" id="A0A0H3L667"/>
<dbReference type="Proteomes" id="UP000006690">
    <property type="component" value="Chromosome"/>
</dbReference>
<feature type="domain" description="Hcy-binding" evidence="7">
    <location>
        <begin position="83"/>
        <end position="387"/>
    </location>
</feature>
<feature type="binding site" evidence="6">
    <location>
        <position position="307"/>
    </location>
    <ligand>
        <name>Zn(2+)</name>
        <dbReference type="ChEBI" id="CHEBI:29105"/>
    </ligand>
</feature>
<dbReference type="PROSITE" id="PS50970">
    <property type="entry name" value="HCY"/>
    <property type="match status" value="1"/>
</dbReference>
<keyword evidence="3 6" id="KW-0479">Metal-binding</keyword>
<dbReference type="Gene3D" id="3.20.20.330">
    <property type="entry name" value="Homocysteine-binding-like domain"/>
    <property type="match status" value="1"/>
</dbReference>
<protein>
    <recommendedName>
        <fullName evidence="5">S-methylmethionine:homocysteine methyltransferase</fullName>
    </recommendedName>
</protein>
<dbReference type="SUPFAM" id="SSF82282">
    <property type="entry name" value="Homocysteine S-methyltransferase"/>
    <property type="match status" value="1"/>
</dbReference>
<dbReference type="HOGENOM" id="CLU_004914_3_2_6"/>
<evidence type="ECO:0000259" key="7">
    <source>
        <dbReference type="PROSITE" id="PS50970"/>
    </source>
</evidence>
<gene>
    <name evidence="8" type="primary">mmuM</name>
    <name evidence="8" type="ordered locus">PAJ_2259</name>
</gene>
<dbReference type="eggNOG" id="COG2040">
    <property type="taxonomic scope" value="Bacteria"/>
</dbReference>
<evidence type="ECO:0000256" key="6">
    <source>
        <dbReference type="PROSITE-ProRule" id="PRU00333"/>
    </source>
</evidence>
<dbReference type="PANTHER" id="PTHR46015:SF1">
    <property type="entry name" value="HOMOCYSTEINE S-METHYLTRANSFERASE-LIKE ISOFORM 1"/>
    <property type="match status" value="1"/>
</dbReference>
<evidence type="ECO:0000256" key="3">
    <source>
        <dbReference type="ARBA" id="ARBA00022723"/>
    </source>
</evidence>
<keyword evidence="4 6" id="KW-0862">Zinc</keyword>
<name>A0A0H3L667_PANAA</name>
<evidence type="ECO:0000313" key="8">
    <source>
        <dbReference type="EMBL" id="BAK12339.1"/>
    </source>
</evidence>
<dbReference type="InterPro" id="IPR036589">
    <property type="entry name" value="HCY_dom_sf"/>
</dbReference>
<evidence type="ECO:0000256" key="1">
    <source>
        <dbReference type="ARBA" id="ARBA00022603"/>
    </source>
</evidence>
<reference evidence="9" key="1">
    <citation type="journal article" date="2012" name="Appl. Microbiol. Biotechnol.">
        <title>The complete genome sequence of Pantoea ananatis AJ13355, an organism with great biotechnological potential.</title>
        <authorList>
            <person name="Hara Y."/>
            <person name="Kadotani N."/>
            <person name="Izui H."/>
            <person name="Katashkina J.I."/>
            <person name="Kuvaeva T.M."/>
            <person name="Andreeva I.G."/>
            <person name="Golubeva L.I."/>
            <person name="Malko D.B."/>
            <person name="Makeev V.J."/>
            <person name="Mashko S.V."/>
            <person name="Kozlov Y.I."/>
        </authorList>
    </citation>
    <scope>NUCLEOTIDE SEQUENCE [LARGE SCALE GENOMIC DNA]</scope>
    <source>
        <strain evidence="9">AJ13355</strain>
    </source>
</reference>
<dbReference type="GO" id="GO:0033528">
    <property type="term" value="P:S-methylmethionine cycle"/>
    <property type="evidence" value="ECO:0007669"/>
    <property type="project" value="TreeGrafter"/>
</dbReference>
<dbReference type="GO" id="GO:0032259">
    <property type="term" value="P:methylation"/>
    <property type="evidence" value="ECO:0007669"/>
    <property type="project" value="UniProtKB-KW"/>
</dbReference>
<dbReference type="FunFam" id="3.20.20.330:FF:000002">
    <property type="entry name" value="Homocysteine S-methyltransferase"/>
    <property type="match status" value="1"/>
</dbReference>
<feature type="binding site" evidence="6">
    <location>
        <position position="373"/>
    </location>
    <ligand>
        <name>Zn(2+)</name>
        <dbReference type="ChEBI" id="CHEBI:29105"/>
    </ligand>
</feature>
<accession>A0A0H3L667</accession>
<dbReference type="Pfam" id="PF02574">
    <property type="entry name" value="S-methyl_trans"/>
    <property type="match status" value="1"/>
</dbReference>
<dbReference type="PANTHER" id="PTHR46015">
    <property type="entry name" value="ZGC:172121"/>
    <property type="match status" value="1"/>
</dbReference>
<organism evidence="8 9">
    <name type="scientific">Pantoea ananatis (strain AJ13355)</name>
    <dbReference type="NCBI Taxonomy" id="932677"/>
    <lineage>
        <taxon>Bacteria</taxon>
        <taxon>Pseudomonadati</taxon>
        <taxon>Pseudomonadota</taxon>
        <taxon>Gammaproteobacteria</taxon>
        <taxon>Enterobacterales</taxon>
        <taxon>Erwiniaceae</taxon>
        <taxon>Pantoea</taxon>
    </lineage>
</organism>
<comment type="cofactor">
    <cofactor evidence="6">
        <name>Zn(2+)</name>
        <dbReference type="ChEBI" id="CHEBI:29105"/>
    </cofactor>
</comment>
<dbReference type="KEGG" id="paj:PAJ_2259"/>
<proteinExistence type="predicted"/>
<dbReference type="GO" id="GO:0008898">
    <property type="term" value="F:S-adenosylmethionine-homocysteine S-methyltransferase activity"/>
    <property type="evidence" value="ECO:0007669"/>
    <property type="project" value="TreeGrafter"/>
</dbReference>
<dbReference type="InterPro" id="IPR003726">
    <property type="entry name" value="HCY_dom"/>
</dbReference>
<dbReference type="GO" id="GO:0009086">
    <property type="term" value="P:methionine biosynthetic process"/>
    <property type="evidence" value="ECO:0007669"/>
    <property type="project" value="TreeGrafter"/>
</dbReference>
<dbReference type="PATRIC" id="fig|932677.3.peg.2619"/>
<evidence type="ECO:0000256" key="2">
    <source>
        <dbReference type="ARBA" id="ARBA00022679"/>
    </source>
</evidence>
<feature type="binding site" evidence="6">
    <location>
        <position position="372"/>
    </location>
    <ligand>
        <name>Zn(2+)</name>
        <dbReference type="ChEBI" id="CHEBI:29105"/>
    </ligand>
</feature>